<accession>A0A9D4MEQ7</accession>
<dbReference type="AlphaFoldDB" id="A0A9D4MEQ7"/>
<keyword evidence="2" id="KW-1185">Reference proteome</keyword>
<gene>
    <name evidence="1" type="ORF">DPMN_038063</name>
</gene>
<evidence type="ECO:0000313" key="1">
    <source>
        <dbReference type="EMBL" id="KAH3874810.1"/>
    </source>
</evidence>
<reference evidence="1" key="2">
    <citation type="submission" date="2020-11" db="EMBL/GenBank/DDBJ databases">
        <authorList>
            <person name="McCartney M.A."/>
            <person name="Auch B."/>
            <person name="Kono T."/>
            <person name="Mallez S."/>
            <person name="Becker A."/>
            <person name="Gohl D.M."/>
            <person name="Silverstein K.A.T."/>
            <person name="Koren S."/>
            <person name="Bechman K.B."/>
            <person name="Herman A."/>
            <person name="Abrahante J.E."/>
            <person name="Garbe J."/>
        </authorList>
    </citation>
    <scope>NUCLEOTIDE SEQUENCE</scope>
    <source>
        <strain evidence="1">Duluth1</strain>
        <tissue evidence="1">Whole animal</tissue>
    </source>
</reference>
<organism evidence="1 2">
    <name type="scientific">Dreissena polymorpha</name>
    <name type="common">Zebra mussel</name>
    <name type="synonym">Mytilus polymorpha</name>
    <dbReference type="NCBI Taxonomy" id="45954"/>
    <lineage>
        <taxon>Eukaryota</taxon>
        <taxon>Metazoa</taxon>
        <taxon>Spiralia</taxon>
        <taxon>Lophotrochozoa</taxon>
        <taxon>Mollusca</taxon>
        <taxon>Bivalvia</taxon>
        <taxon>Autobranchia</taxon>
        <taxon>Heteroconchia</taxon>
        <taxon>Euheterodonta</taxon>
        <taxon>Imparidentia</taxon>
        <taxon>Neoheterodontei</taxon>
        <taxon>Myida</taxon>
        <taxon>Dreissenoidea</taxon>
        <taxon>Dreissenidae</taxon>
        <taxon>Dreissena</taxon>
    </lineage>
</organism>
<reference evidence="1" key="1">
    <citation type="journal article" date="2019" name="bioRxiv">
        <title>The Genome of the Zebra Mussel, Dreissena polymorpha: A Resource for Invasive Species Research.</title>
        <authorList>
            <person name="McCartney M.A."/>
            <person name="Auch B."/>
            <person name="Kono T."/>
            <person name="Mallez S."/>
            <person name="Zhang Y."/>
            <person name="Obille A."/>
            <person name="Becker A."/>
            <person name="Abrahante J.E."/>
            <person name="Garbe J."/>
            <person name="Badalamenti J.P."/>
            <person name="Herman A."/>
            <person name="Mangelson H."/>
            <person name="Liachko I."/>
            <person name="Sullivan S."/>
            <person name="Sone E.D."/>
            <person name="Koren S."/>
            <person name="Silverstein K.A.T."/>
            <person name="Beckman K.B."/>
            <person name="Gohl D.M."/>
        </authorList>
    </citation>
    <scope>NUCLEOTIDE SEQUENCE</scope>
    <source>
        <strain evidence="1">Duluth1</strain>
        <tissue evidence="1">Whole animal</tissue>
    </source>
</reference>
<name>A0A9D4MEQ7_DREPO</name>
<dbReference type="Proteomes" id="UP000828390">
    <property type="component" value="Unassembled WGS sequence"/>
</dbReference>
<protein>
    <submittedName>
        <fullName evidence="1">Uncharacterized protein</fullName>
    </submittedName>
</protein>
<dbReference type="EMBL" id="JAIWYP010000002">
    <property type="protein sequence ID" value="KAH3874810.1"/>
    <property type="molecule type" value="Genomic_DNA"/>
</dbReference>
<comment type="caution">
    <text evidence="1">The sequence shown here is derived from an EMBL/GenBank/DDBJ whole genome shotgun (WGS) entry which is preliminary data.</text>
</comment>
<proteinExistence type="predicted"/>
<evidence type="ECO:0000313" key="2">
    <source>
        <dbReference type="Proteomes" id="UP000828390"/>
    </source>
</evidence>
<sequence length="163" mass="18704">MRHFPCTLTYRQFWPGLLIRGARILRHFSRPLSNKQDLSPGSDRVHADLPSTALLTRKNAPPPFGHFHEDWTIKCLQDFTIAIYGKMPSPPGGHVFQPTGTIFELIKDIISTNLLTKKNEHWTINVASRVLTRHMLTPHDVQRTTDDGQKAITIANHKHIMRR</sequence>